<protein>
    <recommendedName>
        <fullName evidence="2">Single-stranded-DNA-specific exonuclease RecJ</fullName>
    </recommendedName>
</protein>
<proteinExistence type="inferred from homology"/>
<sequence>MNKFWQIKSYRDNIEGEKLIDDLLEERGFDNLKDKRKYLSSDLKYLSDPFLLPGMNKAVKLINESLNSKGKILIYGDYDVDGITSTALLYQYFKKRFKIEVDYFIPDRIENGYGLSKKAVHEIKARGIDLIITVDCGITAFKEVELIKELGMKVIITDHHTPAEKLPDAATVINHHLLKEKNHVLSEIAGVGTAFKLVQALEKDKSFDLENLAQDFLPIVALGTVADVAPLKGENRIIVKHGLGLINKGKNLGLKILINKLNLDSQKITSGQMGYIIAPPINAAGRIYNANKALELLITDKAKKAEKIADTLIKINSERQREEELIYKQALEKIDNLNIEEEKSIILADSRWHSGIIGIVASKLVEKYNLPVILMALDENDEFAKASARSIAKLNIYQALKSTENYLLNFGGHKAAAGFSIKIDKIADFKDAFVKYLKQNLTDEDYFKIKKIDVNLDIDKLNKTLVNKLEAFSPFGVANPRPKFLFKNIKSESYYKMGKKNNHLKINLGSNLSAVGFNMGDFFSELEAKKIDVIAQPEINYWKGRENIQLKISDLRKAGDNIPPIIFEKKDYKIYDFRNNKNKFQTLDYLLKDSFIERAAVYINQKDLKNKFQLKYKDHYFFSEENNFDGEFSHLIFYSLPFSLEHFNKRIVDFIYKEKKIILLFSKKDISFNLSLIKYKCPTKEMIEKFILLVKKIDSQQLADIKLNKLKKEYQHANCFNLKNRTLFNEMFKIVSELNLFDVEKQVLRFRPEKKNALDFKASLRYNKLSRQIEKFSHFKDIIFAENLFVLIEKLSNYKEEKNES</sequence>
<dbReference type="Proteomes" id="UP000007434">
    <property type="component" value="Chromosome"/>
</dbReference>
<accession>E4RIJ7</accession>
<name>E4RIJ7_HALHG</name>
<feature type="domain" description="RecJ OB" evidence="8">
    <location>
        <begin position="452"/>
        <end position="554"/>
    </location>
</feature>
<dbReference type="OrthoDB" id="9809852at2"/>
<dbReference type="PANTHER" id="PTHR30255:SF2">
    <property type="entry name" value="SINGLE-STRANDED-DNA-SPECIFIC EXONUCLEASE RECJ"/>
    <property type="match status" value="1"/>
</dbReference>
<evidence type="ECO:0000256" key="2">
    <source>
        <dbReference type="ARBA" id="ARBA00019841"/>
    </source>
</evidence>
<dbReference type="GO" id="GO:0006281">
    <property type="term" value="P:DNA repair"/>
    <property type="evidence" value="ECO:0007669"/>
    <property type="project" value="InterPro"/>
</dbReference>
<dbReference type="EMBL" id="CP002304">
    <property type="protein sequence ID" value="ADQ15067.1"/>
    <property type="molecule type" value="Genomic_DNA"/>
</dbReference>
<dbReference type="STRING" id="656519.Halsa_1644"/>
<dbReference type="AlphaFoldDB" id="E4RIJ7"/>
<reference evidence="9 10" key="2">
    <citation type="journal article" date="2011" name="J. Bacteriol.">
        <title>Complete Genome Sequence of the Haloalkaliphilic, Hydrogen Producing Halanaerobium hydrogenoformans.</title>
        <authorList>
            <person name="Brown S.D."/>
            <person name="Begemann M.B."/>
            <person name="Mormile M.R."/>
            <person name="Wall J.D."/>
            <person name="Han C.S."/>
            <person name="Goodwin L.A."/>
            <person name="Pitluck S."/>
            <person name="Land M.L."/>
            <person name="Hauser L.J."/>
            <person name="Elias D.A."/>
        </authorList>
    </citation>
    <scope>NUCLEOTIDE SEQUENCE [LARGE SCALE GENOMIC DNA]</scope>
    <source>
        <strain evidence="10">sapolanicus</strain>
    </source>
</reference>
<evidence type="ECO:0000256" key="5">
    <source>
        <dbReference type="ARBA" id="ARBA00022839"/>
    </source>
</evidence>
<dbReference type="InterPro" id="IPR041122">
    <property type="entry name" value="RecJ_OB"/>
</dbReference>
<evidence type="ECO:0000256" key="3">
    <source>
        <dbReference type="ARBA" id="ARBA00022722"/>
    </source>
</evidence>
<dbReference type="HOGENOM" id="CLU_009736_3_1_9"/>
<dbReference type="NCBIfam" id="TIGR00644">
    <property type="entry name" value="recJ"/>
    <property type="match status" value="1"/>
</dbReference>
<organism evidence="9 10">
    <name type="scientific">Halanaerobium hydrogeniformans</name>
    <name type="common">Halanaerobium sp. (strain sapolanicus)</name>
    <dbReference type="NCBI Taxonomy" id="656519"/>
    <lineage>
        <taxon>Bacteria</taxon>
        <taxon>Bacillati</taxon>
        <taxon>Bacillota</taxon>
        <taxon>Clostridia</taxon>
        <taxon>Halanaerobiales</taxon>
        <taxon>Halanaerobiaceae</taxon>
        <taxon>Halanaerobium</taxon>
    </lineage>
</organism>
<evidence type="ECO:0000313" key="10">
    <source>
        <dbReference type="Proteomes" id="UP000007434"/>
    </source>
</evidence>
<feature type="domain" description="DDH" evidence="6">
    <location>
        <begin position="71"/>
        <end position="224"/>
    </location>
</feature>
<evidence type="ECO:0000259" key="6">
    <source>
        <dbReference type="Pfam" id="PF01368"/>
    </source>
</evidence>
<dbReference type="GO" id="GO:0006310">
    <property type="term" value="P:DNA recombination"/>
    <property type="evidence" value="ECO:0007669"/>
    <property type="project" value="InterPro"/>
</dbReference>
<dbReference type="KEGG" id="has:Halsa_1644"/>
<dbReference type="eggNOG" id="COG0608">
    <property type="taxonomic scope" value="Bacteria"/>
</dbReference>
<dbReference type="PANTHER" id="PTHR30255">
    <property type="entry name" value="SINGLE-STRANDED-DNA-SPECIFIC EXONUCLEASE RECJ"/>
    <property type="match status" value="1"/>
</dbReference>
<keyword evidence="10" id="KW-1185">Reference proteome</keyword>
<dbReference type="SUPFAM" id="SSF64182">
    <property type="entry name" value="DHH phosphoesterases"/>
    <property type="match status" value="1"/>
</dbReference>
<dbReference type="InterPro" id="IPR001667">
    <property type="entry name" value="DDH_dom"/>
</dbReference>
<dbReference type="GO" id="GO:0003676">
    <property type="term" value="F:nucleic acid binding"/>
    <property type="evidence" value="ECO:0007669"/>
    <property type="project" value="InterPro"/>
</dbReference>
<keyword evidence="5 9" id="KW-0269">Exonuclease</keyword>
<dbReference type="Pfam" id="PF02272">
    <property type="entry name" value="DHHA1"/>
    <property type="match status" value="1"/>
</dbReference>
<keyword evidence="3" id="KW-0540">Nuclease</keyword>
<dbReference type="Gene3D" id="3.10.310.30">
    <property type="match status" value="1"/>
</dbReference>
<dbReference type="InterPro" id="IPR004610">
    <property type="entry name" value="RecJ"/>
</dbReference>
<dbReference type="Gene3D" id="3.90.1640.30">
    <property type="match status" value="1"/>
</dbReference>
<dbReference type="Pfam" id="PF01368">
    <property type="entry name" value="DHH"/>
    <property type="match status" value="1"/>
</dbReference>
<dbReference type="InterPro" id="IPR038763">
    <property type="entry name" value="DHH_sf"/>
</dbReference>
<evidence type="ECO:0000256" key="4">
    <source>
        <dbReference type="ARBA" id="ARBA00022801"/>
    </source>
</evidence>
<dbReference type="RefSeq" id="WP_013406144.1">
    <property type="nucleotide sequence ID" value="NC_014654.1"/>
</dbReference>
<dbReference type="Pfam" id="PF17768">
    <property type="entry name" value="RecJ_OB"/>
    <property type="match status" value="1"/>
</dbReference>
<reference evidence="9 10" key="1">
    <citation type="submission" date="2010-11" db="EMBL/GenBank/DDBJ databases">
        <title>Complete sequence of Halanaerobium sp. sapolanicus.</title>
        <authorList>
            <consortium name="US DOE Joint Genome Institute"/>
            <person name="Lucas S."/>
            <person name="Copeland A."/>
            <person name="Lapidus A."/>
            <person name="Cheng J.-F."/>
            <person name="Bruce D."/>
            <person name="Goodwin L."/>
            <person name="Pitluck S."/>
            <person name="Davenport K."/>
            <person name="Detter J.C."/>
            <person name="Han C."/>
            <person name="Tapia R."/>
            <person name="Land M."/>
            <person name="Hauser L."/>
            <person name="Jeffries C."/>
            <person name="Kyrpides N."/>
            <person name="Ivanova N."/>
            <person name="Mikhailova N."/>
            <person name="Begemann M.B."/>
            <person name="Mormile M.R."/>
            <person name="Wall J.D."/>
            <person name="Elias D.A."/>
            <person name="Woyke T."/>
        </authorList>
    </citation>
    <scope>NUCLEOTIDE SEQUENCE [LARGE SCALE GENOMIC DNA]</scope>
    <source>
        <strain evidence="10">sapolanicus</strain>
    </source>
</reference>
<dbReference type="InterPro" id="IPR003156">
    <property type="entry name" value="DHHA1_dom"/>
</dbReference>
<keyword evidence="4" id="KW-0378">Hydrolase</keyword>
<evidence type="ECO:0000259" key="7">
    <source>
        <dbReference type="Pfam" id="PF02272"/>
    </source>
</evidence>
<dbReference type="GO" id="GO:0008409">
    <property type="term" value="F:5'-3' exonuclease activity"/>
    <property type="evidence" value="ECO:0007669"/>
    <property type="project" value="InterPro"/>
</dbReference>
<dbReference type="InterPro" id="IPR051673">
    <property type="entry name" value="SSDNA_exonuclease_RecJ"/>
</dbReference>
<gene>
    <name evidence="9" type="ordered locus">Halsa_1644</name>
</gene>
<evidence type="ECO:0000259" key="8">
    <source>
        <dbReference type="Pfam" id="PF17768"/>
    </source>
</evidence>
<evidence type="ECO:0000313" key="9">
    <source>
        <dbReference type="EMBL" id="ADQ15067.1"/>
    </source>
</evidence>
<comment type="similarity">
    <text evidence="1">Belongs to the RecJ family.</text>
</comment>
<evidence type="ECO:0000256" key="1">
    <source>
        <dbReference type="ARBA" id="ARBA00005915"/>
    </source>
</evidence>
<feature type="domain" description="DHHA1" evidence="7">
    <location>
        <begin position="346"/>
        <end position="438"/>
    </location>
</feature>